<proteinExistence type="predicted"/>
<dbReference type="InterPro" id="IPR021308">
    <property type="entry name" value="GfcB"/>
</dbReference>
<evidence type="ECO:0000313" key="1">
    <source>
        <dbReference type="EMBL" id="MEO1752839.1"/>
    </source>
</evidence>
<dbReference type="Proteomes" id="UP001462961">
    <property type="component" value="Unassembled WGS sequence"/>
</dbReference>
<dbReference type="RefSeq" id="WP_233445196.1">
    <property type="nucleotide sequence ID" value="NZ_CP015959.1"/>
</dbReference>
<dbReference type="EMBL" id="JAYLVJ010000002">
    <property type="protein sequence ID" value="MEO1752839.1"/>
    <property type="molecule type" value="Genomic_DNA"/>
</dbReference>
<dbReference type="InterPro" id="IPR023373">
    <property type="entry name" value="YmcC_sf"/>
</dbReference>
<gene>
    <name evidence="1" type="ORF">VOI32_02705</name>
</gene>
<evidence type="ECO:0000313" key="2">
    <source>
        <dbReference type="Proteomes" id="UP001462961"/>
    </source>
</evidence>
<name>A0ABV0DPE3_9BURK</name>
<dbReference type="Pfam" id="PF11102">
    <property type="entry name" value="YjbF"/>
    <property type="match status" value="1"/>
</dbReference>
<sequence>MRFLEMAGHARFRPYAQRYPMTLARSLACASIILLCACTQPMRAISDSYAFLRQTSEAQIERTVLAKDQRYLKVSSRGRTALLVLGYIERDPQGDVEVWYSGAREVLRIQNGRLVGATGLSTEWANVRLASPPDWLAVAGVTSYVRRRDVMPGYDFDEYDKVTVQPISMPSDTRYTGPGAAQLRWYVERSQGRIALRDARYAVAQKAGKAIVVYGEQCLDPGLCISWQRWPAEA</sequence>
<reference evidence="1 2" key="1">
    <citation type="submission" date="2024-01" db="EMBL/GenBank/DDBJ databases">
        <title>The diversity of rhizobia nodulating Mimosa spp. in eleven states of Brazil covering several biomes is determined by host plant, location, and edaphic factors.</title>
        <authorList>
            <person name="Rouws L."/>
            <person name="Barauna A."/>
            <person name="Beukes C."/>
            <person name="De Faria S.M."/>
            <person name="Gross E."/>
            <person name="Dos Reis Junior F.B."/>
            <person name="Simon M."/>
            <person name="Maluk M."/>
            <person name="Odee D.W."/>
            <person name="Kenicer G."/>
            <person name="Young J.P.W."/>
            <person name="Reis V.M."/>
            <person name="Zilli J."/>
            <person name="James E.K."/>
        </authorList>
    </citation>
    <scope>NUCLEOTIDE SEQUENCE [LARGE SCALE GENOMIC DNA]</scope>
    <source>
        <strain evidence="1 2">JHI1651</strain>
    </source>
</reference>
<comment type="caution">
    <text evidence="1">The sequence shown here is derived from an EMBL/GenBank/DDBJ whole genome shotgun (WGS) entry which is preliminary data.</text>
</comment>
<dbReference type="Gene3D" id="2.40.360.10">
    <property type="entry name" value="YmcC-like"/>
    <property type="match status" value="1"/>
</dbReference>
<organism evidence="1 2">
    <name type="scientific">Paraburkholderia caribensis</name>
    <dbReference type="NCBI Taxonomy" id="75105"/>
    <lineage>
        <taxon>Bacteria</taxon>
        <taxon>Pseudomonadati</taxon>
        <taxon>Pseudomonadota</taxon>
        <taxon>Betaproteobacteria</taxon>
        <taxon>Burkholderiales</taxon>
        <taxon>Burkholderiaceae</taxon>
        <taxon>Paraburkholderia</taxon>
    </lineage>
</organism>
<keyword evidence="1" id="KW-0449">Lipoprotein</keyword>
<protein>
    <submittedName>
        <fullName evidence="1">YjbF family lipoprotein</fullName>
    </submittedName>
</protein>
<keyword evidence="2" id="KW-1185">Reference proteome</keyword>
<accession>A0ABV0DPE3</accession>
<dbReference type="SUPFAM" id="SSF159270">
    <property type="entry name" value="YmcC-like"/>
    <property type="match status" value="1"/>
</dbReference>